<dbReference type="Proteomes" id="UP000472272">
    <property type="component" value="Chromosome 16"/>
</dbReference>
<dbReference type="GeneTree" id="ENSGT00390000017253"/>
<comment type="subcellular location">
    <subcellularLocation>
        <location evidence="1">Mitochondrion</location>
    </subcellularLocation>
</comment>
<accession>A0A670JIQ6</accession>
<keyword evidence="9" id="KW-1185">Reference proteome</keyword>
<dbReference type="Pfam" id="PF05046">
    <property type="entry name" value="Img2"/>
    <property type="match status" value="1"/>
</dbReference>
<evidence type="ECO:0000256" key="6">
    <source>
        <dbReference type="ARBA" id="ARBA00035191"/>
    </source>
</evidence>
<organism evidence="8 9">
    <name type="scientific">Podarcis muralis</name>
    <name type="common">Wall lizard</name>
    <name type="synonym">Lacerta muralis</name>
    <dbReference type="NCBI Taxonomy" id="64176"/>
    <lineage>
        <taxon>Eukaryota</taxon>
        <taxon>Metazoa</taxon>
        <taxon>Chordata</taxon>
        <taxon>Craniata</taxon>
        <taxon>Vertebrata</taxon>
        <taxon>Euteleostomi</taxon>
        <taxon>Lepidosauria</taxon>
        <taxon>Squamata</taxon>
        <taxon>Bifurcata</taxon>
        <taxon>Unidentata</taxon>
        <taxon>Episquamata</taxon>
        <taxon>Laterata</taxon>
        <taxon>Lacertibaenia</taxon>
        <taxon>Lacertidae</taxon>
        <taxon>Podarcis</taxon>
    </lineage>
</organism>
<reference evidence="8 9" key="1">
    <citation type="journal article" date="2019" name="Proc. Natl. Acad. Sci. U.S.A.">
        <title>Regulatory changes in pterin and carotenoid genes underlie balanced color polymorphisms in the wall lizard.</title>
        <authorList>
            <person name="Andrade P."/>
            <person name="Pinho C."/>
            <person name="Perez I de Lanuza G."/>
            <person name="Afonso S."/>
            <person name="Brejcha J."/>
            <person name="Rubin C.J."/>
            <person name="Wallerman O."/>
            <person name="Pereira P."/>
            <person name="Sabatino S.J."/>
            <person name="Bellati A."/>
            <person name="Pellitteri-Rosa D."/>
            <person name="Bosakova Z."/>
            <person name="Bunikis I."/>
            <person name="Carretero M.A."/>
            <person name="Feiner N."/>
            <person name="Marsik P."/>
            <person name="Pauperio F."/>
            <person name="Salvi D."/>
            <person name="Soler L."/>
            <person name="While G.M."/>
            <person name="Uller T."/>
            <person name="Font E."/>
            <person name="Andersson L."/>
            <person name="Carneiro M."/>
        </authorList>
    </citation>
    <scope>NUCLEOTIDE SEQUENCE</scope>
</reference>
<proteinExistence type="inferred from homology"/>
<evidence type="ECO:0000256" key="4">
    <source>
        <dbReference type="ARBA" id="ARBA00023128"/>
    </source>
</evidence>
<protein>
    <recommendedName>
        <fullName evidence="6">Large ribosomal subunit protein mL49</fullName>
    </recommendedName>
    <alternativeName>
        <fullName evidence="7">39S ribosomal protein L49, mitochondrial</fullName>
    </alternativeName>
</protein>
<keyword evidence="3" id="KW-0689">Ribosomal protein</keyword>
<evidence type="ECO:0000256" key="7">
    <source>
        <dbReference type="ARBA" id="ARBA00035545"/>
    </source>
</evidence>
<sequence>MVAPCPLYGRVALTSSIRASLPPLRMATLAFALARVGLRKGPLLGGWQQRLLMAAHTRQASRETSSTEQKYPGIIESTNEYRFVERLIPPSRVPVPPKHECFPTPSGWSPPQDPPPDLPYFVRRSRMHNIPVYTDTTFRGCRKMTVIRKIEGDIWALENEVKEFITQLSGQTAVTQVNEVSCMIRVKGFFEQELKKWLLDKGF</sequence>
<evidence type="ECO:0000256" key="2">
    <source>
        <dbReference type="ARBA" id="ARBA00005677"/>
    </source>
</evidence>
<dbReference type="OrthoDB" id="19439at2759"/>
<dbReference type="RefSeq" id="XP_028566049.1">
    <property type="nucleotide sequence ID" value="XM_028710216.1"/>
</dbReference>
<dbReference type="InterPro" id="IPR007740">
    <property type="entry name" value="Ribosomal_mL49"/>
</dbReference>
<keyword evidence="5" id="KW-0687">Ribonucleoprotein</keyword>
<evidence type="ECO:0000256" key="1">
    <source>
        <dbReference type="ARBA" id="ARBA00004173"/>
    </source>
</evidence>
<dbReference type="Ensembl" id="ENSPMRT00000025299.1">
    <property type="protein sequence ID" value="ENSPMRP00000023840.1"/>
    <property type="gene ID" value="ENSPMRG00000015443.1"/>
</dbReference>
<reference evidence="8" key="2">
    <citation type="submission" date="2025-08" db="UniProtKB">
        <authorList>
            <consortium name="Ensembl"/>
        </authorList>
    </citation>
    <scope>IDENTIFICATION</scope>
</reference>
<dbReference type="OMA" id="HPIATHV"/>
<dbReference type="FunFam" id="3.30.780.10:FF:000009">
    <property type="entry name" value="39S ribosomal protein L49, mitochondrial"/>
    <property type="match status" value="1"/>
</dbReference>
<dbReference type="PANTHER" id="PTHR13477:SF0">
    <property type="entry name" value="LARGE RIBOSOMAL SUBUNIT PROTEIN ML49"/>
    <property type="match status" value="1"/>
</dbReference>
<name>A0A670JIQ6_PODMU</name>
<dbReference type="PANTHER" id="PTHR13477">
    <property type="entry name" value="MITOCHONDRIAL 39S RIBOSOMAL PROTEIN L49"/>
    <property type="match status" value="1"/>
</dbReference>
<evidence type="ECO:0000256" key="3">
    <source>
        <dbReference type="ARBA" id="ARBA00022980"/>
    </source>
</evidence>
<gene>
    <name evidence="8" type="primary">MRPL49</name>
</gene>
<dbReference type="Gene3D" id="3.30.780.10">
    <property type="entry name" value="SUI1-like domain"/>
    <property type="match status" value="1"/>
</dbReference>
<dbReference type="AlphaFoldDB" id="A0A670JIQ6"/>
<dbReference type="GO" id="GO:0005762">
    <property type="term" value="C:mitochondrial large ribosomal subunit"/>
    <property type="evidence" value="ECO:0007669"/>
    <property type="project" value="TreeGrafter"/>
</dbReference>
<reference evidence="8" key="3">
    <citation type="submission" date="2025-09" db="UniProtKB">
        <authorList>
            <consortium name="Ensembl"/>
        </authorList>
    </citation>
    <scope>IDENTIFICATION</scope>
</reference>
<dbReference type="KEGG" id="pmua:114586588"/>
<evidence type="ECO:0000313" key="8">
    <source>
        <dbReference type="Ensembl" id="ENSPMRP00000023840.1"/>
    </source>
</evidence>
<evidence type="ECO:0000256" key="5">
    <source>
        <dbReference type="ARBA" id="ARBA00023274"/>
    </source>
</evidence>
<evidence type="ECO:0000313" key="9">
    <source>
        <dbReference type="Proteomes" id="UP000472272"/>
    </source>
</evidence>
<dbReference type="GO" id="GO:0006412">
    <property type="term" value="P:translation"/>
    <property type="evidence" value="ECO:0007669"/>
    <property type="project" value="InterPro"/>
</dbReference>
<keyword evidence="4" id="KW-0496">Mitochondrion</keyword>
<comment type="similarity">
    <text evidence="2">Belongs to the mitochondrion-specific ribosomal protein mL49 family.</text>
</comment>
<dbReference type="CTD" id="740"/>
<dbReference type="GeneID" id="114586588"/>
<dbReference type="GO" id="GO:0003735">
    <property type="term" value="F:structural constituent of ribosome"/>
    <property type="evidence" value="ECO:0007669"/>
    <property type="project" value="InterPro"/>
</dbReference>